<dbReference type="SUPFAM" id="SSF51246">
    <property type="entry name" value="Rudiment single hybrid motif"/>
    <property type="match status" value="1"/>
</dbReference>
<dbReference type="NCBIfam" id="NF004679">
    <property type="entry name" value="PRK06019.1-5"/>
    <property type="match status" value="1"/>
</dbReference>
<evidence type="ECO:0000256" key="2">
    <source>
        <dbReference type="ARBA" id="ARBA00022755"/>
    </source>
</evidence>
<evidence type="ECO:0000256" key="5">
    <source>
        <dbReference type="RuleBase" id="RU361200"/>
    </source>
</evidence>
<feature type="domain" description="ATP-grasp" evidence="6">
    <location>
        <begin position="118"/>
        <end position="304"/>
    </location>
</feature>
<dbReference type="HAMAP" id="MF_01928">
    <property type="entry name" value="PurK"/>
    <property type="match status" value="1"/>
</dbReference>
<dbReference type="PANTHER" id="PTHR11609:SF5">
    <property type="entry name" value="PHOSPHORIBOSYLAMINOIMIDAZOLE CARBOXYLASE"/>
    <property type="match status" value="1"/>
</dbReference>
<keyword evidence="4 5" id="KW-0436">Ligase</keyword>
<feature type="binding site" evidence="4">
    <location>
        <position position="114"/>
    </location>
    <ligand>
        <name>ATP</name>
        <dbReference type="ChEBI" id="CHEBI:30616"/>
    </ligand>
</feature>
<feature type="binding site" evidence="4">
    <location>
        <position position="197"/>
    </location>
    <ligand>
        <name>ATP</name>
        <dbReference type="ChEBI" id="CHEBI:30616"/>
    </ligand>
</feature>
<organism evidence="7 8">
    <name type="scientific">Kroppenstedtia sanguinis</name>
    <dbReference type="NCBI Taxonomy" id="1380684"/>
    <lineage>
        <taxon>Bacteria</taxon>
        <taxon>Bacillati</taxon>
        <taxon>Bacillota</taxon>
        <taxon>Bacilli</taxon>
        <taxon>Bacillales</taxon>
        <taxon>Thermoactinomycetaceae</taxon>
        <taxon>Kroppenstedtia</taxon>
    </lineage>
</organism>
<dbReference type="SUPFAM" id="SSF52440">
    <property type="entry name" value="PreATP-grasp domain"/>
    <property type="match status" value="1"/>
</dbReference>
<evidence type="ECO:0000256" key="4">
    <source>
        <dbReference type="HAMAP-Rule" id="MF_01928"/>
    </source>
</evidence>
<evidence type="ECO:0000259" key="6">
    <source>
        <dbReference type="PROSITE" id="PS50975"/>
    </source>
</evidence>
<keyword evidence="2 4" id="KW-0658">Purine biosynthesis</keyword>
<evidence type="ECO:0000313" key="7">
    <source>
        <dbReference type="EMBL" id="MFD1428586.1"/>
    </source>
</evidence>
<comment type="caution">
    <text evidence="7">The sequence shown here is derived from an EMBL/GenBank/DDBJ whole genome shotgun (WGS) entry which is preliminary data.</text>
</comment>
<dbReference type="Pfam" id="PF02222">
    <property type="entry name" value="ATP-grasp"/>
    <property type="match status" value="1"/>
</dbReference>
<evidence type="ECO:0000256" key="3">
    <source>
        <dbReference type="ARBA" id="ARBA00022840"/>
    </source>
</evidence>
<dbReference type="NCBIfam" id="NF004676">
    <property type="entry name" value="PRK06019.1-2"/>
    <property type="match status" value="1"/>
</dbReference>
<feature type="binding site" evidence="4">
    <location>
        <begin position="159"/>
        <end position="165"/>
    </location>
    <ligand>
        <name>ATP</name>
        <dbReference type="ChEBI" id="CHEBI:30616"/>
    </ligand>
</feature>
<comment type="catalytic activity">
    <reaction evidence="4 5">
        <text>5-amino-1-(5-phospho-beta-D-ribosyl)imidazole + hydrogencarbonate + ATP = 5-carboxyamino-1-(5-phospho-D-ribosyl)imidazole + ADP + phosphate + 2 H(+)</text>
        <dbReference type="Rhea" id="RHEA:19317"/>
        <dbReference type="ChEBI" id="CHEBI:15378"/>
        <dbReference type="ChEBI" id="CHEBI:17544"/>
        <dbReference type="ChEBI" id="CHEBI:30616"/>
        <dbReference type="ChEBI" id="CHEBI:43474"/>
        <dbReference type="ChEBI" id="CHEBI:58730"/>
        <dbReference type="ChEBI" id="CHEBI:137981"/>
        <dbReference type="ChEBI" id="CHEBI:456216"/>
        <dbReference type="EC" id="6.3.4.18"/>
    </reaction>
</comment>
<evidence type="ECO:0000313" key="8">
    <source>
        <dbReference type="Proteomes" id="UP001597282"/>
    </source>
</evidence>
<dbReference type="Gene3D" id="3.40.50.20">
    <property type="match status" value="1"/>
</dbReference>
<evidence type="ECO:0000256" key="1">
    <source>
        <dbReference type="ARBA" id="ARBA00022741"/>
    </source>
</evidence>
<dbReference type="InterPro" id="IPR016185">
    <property type="entry name" value="PreATP-grasp_dom_sf"/>
</dbReference>
<dbReference type="GO" id="GO:0034028">
    <property type="term" value="F:5-(carboxyamino)imidazole ribonucleotide synthase activity"/>
    <property type="evidence" value="ECO:0007669"/>
    <property type="project" value="UniProtKB-EC"/>
</dbReference>
<dbReference type="Proteomes" id="UP001597282">
    <property type="component" value="Unassembled WGS sequence"/>
</dbReference>
<comment type="subunit">
    <text evidence="4 5">Homodimer.</text>
</comment>
<keyword evidence="1 4" id="KW-0547">Nucleotide-binding</keyword>
<feature type="binding site" evidence="4">
    <location>
        <position position="154"/>
    </location>
    <ligand>
        <name>ATP</name>
        <dbReference type="ChEBI" id="CHEBI:30616"/>
    </ligand>
</feature>
<dbReference type="RefSeq" id="WP_380167618.1">
    <property type="nucleotide sequence ID" value="NZ_JBHTNU010000030.1"/>
</dbReference>
<dbReference type="NCBIfam" id="TIGR01161">
    <property type="entry name" value="purK"/>
    <property type="match status" value="1"/>
</dbReference>
<accession>A0ABW4CER4</accession>
<gene>
    <name evidence="4 5 7" type="primary">purK</name>
    <name evidence="7" type="ORF">ACFQ4Y_16970</name>
</gene>
<comment type="function">
    <text evidence="5">Catalyzes the ATP-dependent conversion of 5-aminoimidazole ribonucleotide (AIR) and HCO(3)- to N5-carboxyaminoimidazole ribonucleotide (N5-CAIR).</text>
</comment>
<dbReference type="Pfam" id="PF22660">
    <property type="entry name" value="RS_preATP-grasp-like"/>
    <property type="match status" value="1"/>
</dbReference>
<dbReference type="InterPro" id="IPR011054">
    <property type="entry name" value="Rudment_hybrid_motif"/>
</dbReference>
<keyword evidence="8" id="KW-1185">Reference proteome</keyword>
<dbReference type="InterPro" id="IPR040686">
    <property type="entry name" value="PurK_C"/>
</dbReference>
<reference evidence="8" key="1">
    <citation type="journal article" date="2019" name="Int. J. Syst. Evol. Microbiol.">
        <title>The Global Catalogue of Microorganisms (GCM) 10K type strain sequencing project: providing services to taxonomists for standard genome sequencing and annotation.</title>
        <authorList>
            <consortium name="The Broad Institute Genomics Platform"/>
            <consortium name="The Broad Institute Genome Sequencing Center for Infectious Disease"/>
            <person name="Wu L."/>
            <person name="Ma J."/>
        </authorList>
    </citation>
    <scope>NUCLEOTIDE SEQUENCE [LARGE SCALE GENOMIC DNA]</scope>
    <source>
        <strain evidence="8">S1</strain>
    </source>
</reference>
<feature type="binding site" evidence="4">
    <location>
        <begin position="274"/>
        <end position="275"/>
    </location>
    <ligand>
        <name>ATP</name>
        <dbReference type="ChEBI" id="CHEBI:30616"/>
    </ligand>
</feature>
<comment type="function">
    <text evidence="4">Catalyzes the ATP-dependent conversion of 5-aminoimidazole ribonucleotide (AIR) and HCO(3)(-) to N5-carboxyaminoimidazole ribonucleotide (N5-CAIR).</text>
</comment>
<keyword evidence="3 4" id="KW-0067">ATP-binding</keyword>
<name>A0ABW4CER4_9BACL</name>
<dbReference type="Gene3D" id="3.30.1490.20">
    <property type="entry name" value="ATP-grasp fold, A domain"/>
    <property type="match status" value="1"/>
</dbReference>
<dbReference type="InterPro" id="IPR003135">
    <property type="entry name" value="ATP-grasp_carboxylate-amine"/>
</dbReference>
<comment type="similarity">
    <text evidence="4 5">Belongs to the PurK/PurT family.</text>
</comment>
<dbReference type="Gene3D" id="3.30.470.20">
    <property type="entry name" value="ATP-grasp fold, B domain"/>
    <property type="match status" value="1"/>
</dbReference>
<feature type="binding site" evidence="4">
    <location>
        <position position="220"/>
    </location>
    <ligand>
        <name>ATP</name>
        <dbReference type="ChEBI" id="CHEBI:30616"/>
    </ligand>
</feature>
<comment type="pathway">
    <text evidence="4 5">Purine metabolism; IMP biosynthesis via de novo pathway; 5-amino-1-(5-phospho-D-ribosyl)imidazole-4-carboxylate from 5-amino-1-(5-phospho-D-ribosyl)imidazole (N5-CAIR route): step 1/2.</text>
</comment>
<dbReference type="PANTHER" id="PTHR11609">
    <property type="entry name" value="PURINE BIOSYNTHESIS PROTEIN 6/7, PUR6/7"/>
    <property type="match status" value="1"/>
</dbReference>
<protein>
    <recommendedName>
        <fullName evidence="4 5">N5-carboxyaminoimidazole ribonucleotide synthase</fullName>
        <shortName evidence="4 5">N5-CAIR synthase</shortName>
        <ecNumber evidence="4 5">6.3.4.18</ecNumber>
    </recommendedName>
    <alternativeName>
        <fullName evidence="4 5">5-(carboxyamino)imidazole ribonucleotide synthetase</fullName>
    </alternativeName>
</protein>
<dbReference type="SUPFAM" id="SSF56059">
    <property type="entry name" value="Glutathione synthetase ATP-binding domain-like"/>
    <property type="match status" value="1"/>
</dbReference>
<dbReference type="EMBL" id="JBHTNU010000030">
    <property type="protein sequence ID" value="MFD1428586.1"/>
    <property type="molecule type" value="Genomic_DNA"/>
</dbReference>
<sequence>MSMKKVEGNQPLLPGSTIGILGGGQLGKMIILEGKKMGYRFVTLDPAEDCPGSQVADRHIVADYDDLEAARLLAETSDLITYEFENVDDAVVKILEEDAFLPQGGELLRTTRHRLREKRALEEAGVPVAPYRRVQSREELLSGSQALGFPCVLKTATGGYDGKGQWVFPSKAEVEAFTELEPGREYVLEQWVSFAKEISVIAARSIRGEVAVFPPAWNIHFQQILHQSIVPAPVKSGILHHAEELARQVAEGLNVRGLIAVEMFLLHDGSLWVNELAPRPHNSGHYTLDACAVSQFEQQIRALSGLPLGSPRLLTPAVMVNILGEDVDRLRGQIRDFPPEIKVHWYGKRESRPGRKMGHLTVLGESTEEAMATVDRLGWNKSADNEKRS</sequence>
<dbReference type="Pfam" id="PF17769">
    <property type="entry name" value="PurK_C"/>
    <property type="match status" value="1"/>
</dbReference>
<dbReference type="NCBIfam" id="NF004675">
    <property type="entry name" value="PRK06019.1-1"/>
    <property type="match status" value="1"/>
</dbReference>
<dbReference type="EC" id="6.3.4.18" evidence="4 5"/>
<dbReference type="InterPro" id="IPR005875">
    <property type="entry name" value="PurK"/>
</dbReference>
<dbReference type="InterPro" id="IPR013815">
    <property type="entry name" value="ATP_grasp_subdomain_1"/>
</dbReference>
<proteinExistence type="inferred from homology"/>
<feature type="binding site" evidence="4">
    <location>
        <begin position="189"/>
        <end position="192"/>
    </location>
    <ligand>
        <name>ATP</name>
        <dbReference type="ChEBI" id="CHEBI:30616"/>
    </ligand>
</feature>
<dbReference type="InterPro" id="IPR054350">
    <property type="entry name" value="PurT/PurK_preATP-grasp"/>
</dbReference>
<dbReference type="InterPro" id="IPR011761">
    <property type="entry name" value="ATP-grasp"/>
</dbReference>
<dbReference type="PROSITE" id="PS50975">
    <property type="entry name" value="ATP_GRASP"/>
    <property type="match status" value="1"/>
</dbReference>